<dbReference type="GO" id="GO:0003677">
    <property type="term" value="F:DNA binding"/>
    <property type="evidence" value="ECO:0007669"/>
    <property type="project" value="UniProtKB-KW"/>
</dbReference>
<dbReference type="EMBL" id="BSRL01000009">
    <property type="protein sequence ID" value="GLV71101.1"/>
    <property type="molecule type" value="Genomic_DNA"/>
</dbReference>
<accession>A0AAI9L2N7</accession>
<dbReference type="Proteomes" id="UP001058167">
    <property type="component" value="Unassembled WGS sequence"/>
</dbReference>
<keyword evidence="3" id="KW-0238">DNA-binding</keyword>
<evidence type="ECO:0000313" key="5">
    <source>
        <dbReference type="Proteomes" id="UP001165145"/>
    </source>
</evidence>
<keyword evidence="1" id="KW-0233">DNA recombination</keyword>
<reference evidence="2" key="1">
    <citation type="submission" date="2022-06" db="EMBL/GenBank/DDBJ databases">
        <title>Draft genome sequences of Pectobacterium carotovorum subsp. carotovorum str. NBRC12380.</title>
        <authorList>
            <person name="Wakabayashi Y."/>
            <person name="Kojima K."/>
        </authorList>
    </citation>
    <scope>NUCLEOTIDE SEQUENCE</scope>
    <source>
        <strain evidence="2">NBRC 12380</strain>
    </source>
</reference>
<dbReference type="EMBL" id="BRLF01000009">
    <property type="protein sequence ID" value="GKX48657.1"/>
    <property type="molecule type" value="Genomic_DNA"/>
</dbReference>
<comment type="caution">
    <text evidence="3">The sequence shown here is derived from an EMBL/GenBank/DDBJ whole genome shotgun (WGS) entry which is preliminary data.</text>
</comment>
<dbReference type="RefSeq" id="WP_261867504.1">
    <property type="nucleotide sequence ID" value="NZ_BRLF01000009.1"/>
</dbReference>
<dbReference type="InterPro" id="IPR013762">
    <property type="entry name" value="Integrase-like_cat_sf"/>
</dbReference>
<keyword evidence="4" id="KW-1185">Reference proteome</keyword>
<gene>
    <name evidence="3" type="ORF">Pcaca03_35450</name>
    <name evidence="2" type="ORF">SOASR016_34090</name>
</gene>
<dbReference type="Proteomes" id="UP001165145">
    <property type="component" value="Unassembled WGS sequence"/>
</dbReference>
<organism evidence="3 5">
    <name type="scientific">Pectobacterium carotovorum subsp. carotovorum</name>
    <name type="common">Erwinia carotovora subsp. carotovora</name>
    <dbReference type="NCBI Taxonomy" id="555"/>
    <lineage>
        <taxon>Bacteria</taxon>
        <taxon>Pseudomonadati</taxon>
        <taxon>Pseudomonadota</taxon>
        <taxon>Gammaproteobacteria</taxon>
        <taxon>Enterobacterales</taxon>
        <taxon>Pectobacteriaceae</taxon>
        <taxon>Pectobacterium</taxon>
    </lineage>
</organism>
<evidence type="ECO:0000313" key="3">
    <source>
        <dbReference type="EMBL" id="GLV71101.1"/>
    </source>
</evidence>
<protein>
    <submittedName>
        <fullName evidence="3">DNA-binding protein</fullName>
    </submittedName>
</protein>
<name>A0AAI9L2N7_PECCC</name>
<sequence length="607" mass="69880">MTEKIIFFKEKRELDAEVNMKDFINFCKFELRPNESGIDWNSSHWLNIFTFTKCNFKGRSSGRIRKEDEFDEDFIDFAKSYVIYHYFNNGGKINKLTFKGALKSLENKLIKINKNPNVIYLNITVLNECIEYLKHNYSESVAYQCGNELQRIVVFLNKKGLLKTGFLSWVNPLRPPETDNVISKKADLNRLRKLPSEQAISAIGEIFSLPDDDLSDKDMFVTSVFALLMCAPSRISEVLALPADCEISESDRDGKMRYGLRFYSLKKFNGNIKWIPDIMVPVAKKAISRLLKLSKNARDLSRLMEDNNRTLPNNHPVPKNFPWYDKDKNIKYSNALCVLNKYQLSKNKTLNNVIFKPTSEIFSNYLGDTRNRSRQNIFQIYGYVRKKDAPLFLRTHQARHLLNTIAQRGGLGELDIAKWSGRATVTQNRVYNHISEEQMLQKAKSLNINGEVLTPGVLDETDMNLPSTLKDISVLNHGAIHITEFGYCAHDYMISPCDKFRDCIHCDEQLCVKGDSDKLSRMKEVYSATKALHSKALSSMNEEELGADKWFLHQDKTLKTLKGIITIMEDDNVKDGSVIKLNNNGFSHLNRVIVNNKVIKNNIRKYK</sequence>
<proteinExistence type="predicted"/>
<evidence type="ECO:0000313" key="4">
    <source>
        <dbReference type="Proteomes" id="UP001058167"/>
    </source>
</evidence>
<dbReference type="AlphaFoldDB" id="A0AAI9L2N7"/>
<dbReference type="GO" id="GO:0015074">
    <property type="term" value="P:DNA integration"/>
    <property type="evidence" value="ECO:0007669"/>
    <property type="project" value="InterPro"/>
</dbReference>
<dbReference type="Gene3D" id="1.10.443.10">
    <property type="entry name" value="Intergrase catalytic core"/>
    <property type="match status" value="1"/>
</dbReference>
<dbReference type="SUPFAM" id="SSF56349">
    <property type="entry name" value="DNA breaking-rejoining enzymes"/>
    <property type="match status" value="1"/>
</dbReference>
<dbReference type="InterPro" id="IPR011010">
    <property type="entry name" value="DNA_brk_join_enz"/>
</dbReference>
<evidence type="ECO:0000256" key="1">
    <source>
        <dbReference type="ARBA" id="ARBA00023172"/>
    </source>
</evidence>
<reference evidence="3" key="2">
    <citation type="submission" date="2023-02" db="EMBL/GenBank/DDBJ databases">
        <title>Pectobacterium carotovorum subsp. carotovorum NBRC 12380.</title>
        <authorList>
            <person name="Ichikawa N."/>
            <person name="Sato H."/>
            <person name="Tonouchi N."/>
        </authorList>
    </citation>
    <scope>NUCLEOTIDE SEQUENCE</scope>
    <source>
        <strain evidence="3">NBRC 12380</strain>
    </source>
</reference>
<evidence type="ECO:0000313" key="2">
    <source>
        <dbReference type="EMBL" id="GKX48657.1"/>
    </source>
</evidence>
<dbReference type="GO" id="GO:0006310">
    <property type="term" value="P:DNA recombination"/>
    <property type="evidence" value="ECO:0007669"/>
    <property type="project" value="UniProtKB-KW"/>
</dbReference>